<dbReference type="SUPFAM" id="SSF53659">
    <property type="entry name" value="Isocitrate/Isopropylmalate dehydrogenase-like"/>
    <property type="match status" value="1"/>
</dbReference>
<dbReference type="GO" id="GO:0046872">
    <property type="term" value="F:metal ion binding"/>
    <property type="evidence" value="ECO:0007669"/>
    <property type="project" value="UniProtKB-KW"/>
</dbReference>
<dbReference type="OrthoDB" id="9801783at2"/>
<dbReference type="KEGG" id="oho:Oweho_2195"/>
<dbReference type="PATRIC" id="fig|926562.3.peg.2213"/>
<dbReference type="Gene3D" id="3.40.718.10">
    <property type="entry name" value="Isopropylmalate Dehydrogenase"/>
    <property type="match status" value="1"/>
</dbReference>
<dbReference type="HOGENOM" id="CLU_040168_4_0_10"/>
<reference evidence="4 5" key="1">
    <citation type="journal article" date="2012" name="Stand. Genomic Sci.">
        <title>Genome sequence of the orange-pigmented seawater bacterium Owenweeksia hongkongensis type strain (UST20020801(T)).</title>
        <authorList>
            <person name="Riedel T."/>
            <person name="Held B."/>
            <person name="Nolan M."/>
            <person name="Lucas S."/>
            <person name="Lapidus A."/>
            <person name="Tice H."/>
            <person name="Del Rio T.G."/>
            <person name="Cheng J.F."/>
            <person name="Han C."/>
            <person name="Tapia R."/>
            <person name="Goodwin L.A."/>
            <person name="Pitluck S."/>
            <person name="Liolios K."/>
            <person name="Mavromatis K."/>
            <person name="Pagani I."/>
            <person name="Ivanova N."/>
            <person name="Mikhailova N."/>
            <person name="Pati A."/>
            <person name="Chen A."/>
            <person name="Palaniappan K."/>
            <person name="Rohde M."/>
            <person name="Tindall B.J."/>
            <person name="Detter J.C."/>
            <person name="Goker M."/>
            <person name="Woyke T."/>
            <person name="Bristow J."/>
            <person name="Eisen J.A."/>
            <person name="Markowitz V."/>
            <person name="Hugenholtz P."/>
            <person name="Klenk H.P."/>
            <person name="Kyrpides N.C."/>
        </authorList>
    </citation>
    <scope>NUCLEOTIDE SEQUENCE</scope>
    <source>
        <strain evidence="5">DSM 17368 / JCM 12287 / NRRL B-23963</strain>
    </source>
</reference>
<dbReference type="PANTHER" id="PTHR30004:SF6">
    <property type="entry name" value="D-THREONATE 4-PHOSPHATE DEHYDROGENASE"/>
    <property type="match status" value="1"/>
</dbReference>
<evidence type="ECO:0000256" key="1">
    <source>
        <dbReference type="ARBA" id="ARBA00022723"/>
    </source>
</evidence>
<dbReference type="RefSeq" id="WP_014202518.1">
    <property type="nucleotide sequence ID" value="NC_016599.1"/>
</dbReference>
<dbReference type="Proteomes" id="UP000005631">
    <property type="component" value="Chromosome"/>
</dbReference>
<evidence type="ECO:0000313" key="5">
    <source>
        <dbReference type="Proteomes" id="UP000005631"/>
    </source>
</evidence>
<keyword evidence="2" id="KW-0560">Oxidoreductase</keyword>
<organism evidence="4 5">
    <name type="scientific">Owenweeksia hongkongensis (strain DSM 17368 / CIP 108786 / JCM 12287 / NRRL B-23963 / UST20020801)</name>
    <dbReference type="NCBI Taxonomy" id="926562"/>
    <lineage>
        <taxon>Bacteria</taxon>
        <taxon>Pseudomonadati</taxon>
        <taxon>Bacteroidota</taxon>
        <taxon>Flavobacteriia</taxon>
        <taxon>Flavobacteriales</taxon>
        <taxon>Owenweeksiaceae</taxon>
        <taxon>Owenweeksia</taxon>
    </lineage>
</organism>
<dbReference type="PANTHER" id="PTHR30004">
    <property type="entry name" value="4-HYDROXYTHREONINE-4-PHOSPHATE DEHYDROGENASE"/>
    <property type="match status" value="1"/>
</dbReference>
<keyword evidence="5" id="KW-1185">Reference proteome</keyword>
<keyword evidence="3" id="KW-0520">NAD</keyword>
<dbReference type="AlphaFoldDB" id="G8R4P5"/>
<dbReference type="GO" id="GO:0051287">
    <property type="term" value="F:NAD binding"/>
    <property type="evidence" value="ECO:0007669"/>
    <property type="project" value="InterPro"/>
</dbReference>
<protein>
    <submittedName>
        <fullName evidence="4">4-hydroxythreonine-4-phosphate dehydrogenase</fullName>
    </submittedName>
</protein>
<evidence type="ECO:0000256" key="3">
    <source>
        <dbReference type="ARBA" id="ARBA00023027"/>
    </source>
</evidence>
<dbReference type="InterPro" id="IPR005255">
    <property type="entry name" value="PdxA_fam"/>
</dbReference>
<evidence type="ECO:0000313" key="4">
    <source>
        <dbReference type="EMBL" id="AEV33169.1"/>
    </source>
</evidence>
<name>G8R4P5_OWEHD</name>
<dbReference type="eggNOG" id="COG1995">
    <property type="taxonomic scope" value="Bacteria"/>
</dbReference>
<gene>
    <name evidence="4" type="ordered locus">Oweho_2195</name>
</gene>
<dbReference type="Pfam" id="PF04166">
    <property type="entry name" value="PdxA"/>
    <property type="match status" value="1"/>
</dbReference>
<keyword evidence="1" id="KW-0479">Metal-binding</keyword>
<evidence type="ECO:0000256" key="2">
    <source>
        <dbReference type="ARBA" id="ARBA00023002"/>
    </source>
</evidence>
<accession>G8R4P5</accession>
<dbReference type="GO" id="GO:0016491">
    <property type="term" value="F:oxidoreductase activity"/>
    <property type="evidence" value="ECO:0007669"/>
    <property type="project" value="UniProtKB-KW"/>
</dbReference>
<dbReference type="STRING" id="926562.Oweho_2195"/>
<dbReference type="NCBIfam" id="TIGR00557">
    <property type="entry name" value="pdxA"/>
    <property type="match status" value="1"/>
</dbReference>
<sequence length="351" mass="38571">MSESRKPIIGISCGDLNGIGMEIIMKTFSNGDMMDLCTPVVFASSKVASYHRKALNMDHFNFHICNDFGQISDRKANLLNCWNDEVNLEFGKENKEVGKFALKSLQAAVEAFKDGKIDAIVTAPIHKNSIQSEEFKFTGHTDFLESNFEGKSTMMMVSEEMRMALATVHIPLAKVTGTINTEMLTNKLVELSRSLNYDFHKKKGKIAVLALNPHAGDGGVIGDEDEKIVSPAIQAAFDKGVMAFGPFPADSFFGSNKHKHYDAILAMYHDQGLIPFKSMSFGQGVNYTAGLNVIRTSPDHGTGFDIAGKGEASESSFREAVYLACDLVRNKGISVEIHKNPLPIKKGKKDY</sequence>
<proteinExistence type="predicted"/>
<dbReference type="EMBL" id="CP003156">
    <property type="protein sequence ID" value="AEV33169.1"/>
    <property type="molecule type" value="Genomic_DNA"/>
</dbReference>